<evidence type="ECO:0000313" key="2">
    <source>
        <dbReference type="Proteomes" id="UP000095287"/>
    </source>
</evidence>
<dbReference type="Proteomes" id="UP000095287">
    <property type="component" value="Unplaced"/>
</dbReference>
<keyword evidence="2" id="KW-1185">Reference proteome</keyword>
<organism evidence="2 3">
    <name type="scientific">Steinernema glaseri</name>
    <dbReference type="NCBI Taxonomy" id="37863"/>
    <lineage>
        <taxon>Eukaryota</taxon>
        <taxon>Metazoa</taxon>
        <taxon>Ecdysozoa</taxon>
        <taxon>Nematoda</taxon>
        <taxon>Chromadorea</taxon>
        <taxon>Rhabditida</taxon>
        <taxon>Tylenchina</taxon>
        <taxon>Panagrolaimomorpha</taxon>
        <taxon>Strongyloidoidea</taxon>
        <taxon>Steinernematidae</taxon>
        <taxon>Steinernema</taxon>
    </lineage>
</organism>
<feature type="transmembrane region" description="Helical" evidence="1">
    <location>
        <begin position="99"/>
        <end position="119"/>
    </location>
</feature>
<evidence type="ECO:0000313" key="3">
    <source>
        <dbReference type="WBParaSite" id="L893_g23562.t1"/>
    </source>
</evidence>
<accession>A0A1I7Z7C1</accession>
<proteinExistence type="predicted"/>
<sequence length="178" mass="18671">MDDHVTNPIAAGAPRDPERGFVFEVFGECVWSDWITPVMEAPAASGTFGGGSRGSVVAEATLARAGGGASVAYLSPARPLSGHCVWPEAESEAMKCDSVVLALLVALLVVFAAASPLVYRPDSQYASEMMVKRNAELINGLIGMDLGKLSSVGKRSNAELINGLLGMNLNRLHSAGRR</sequence>
<keyword evidence="1" id="KW-0812">Transmembrane</keyword>
<dbReference type="WBParaSite" id="L893_g23562.t1">
    <property type="protein sequence ID" value="L893_g23562.t1"/>
    <property type="gene ID" value="L893_g23562"/>
</dbReference>
<protein>
    <submittedName>
        <fullName evidence="3">Pigment dispersing factor</fullName>
    </submittedName>
</protein>
<name>A0A1I7Z7C1_9BILA</name>
<reference evidence="3" key="1">
    <citation type="submission" date="2016-11" db="UniProtKB">
        <authorList>
            <consortium name="WormBaseParasite"/>
        </authorList>
    </citation>
    <scope>IDENTIFICATION</scope>
</reference>
<evidence type="ECO:0000256" key="1">
    <source>
        <dbReference type="SAM" id="Phobius"/>
    </source>
</evidence>
<keyword evidence="1" id="KW-0472">Membrane</keyword>
<keyword evidence="1" id="KW-1133">Transmembrane helix</keyword>
<dbReference type="AlphaFoldDB" id="A0A1I7Z7C1"/>